<dbReference type="InterPro" id="IPR002823">
    <property type="entry name" value="DUF112_TM"/>
</dbReference>
<dbReference type="EMBL" id="FXTO01000037">
    <property type="protein sequence ID" value="SMO97540.1"/>
    <property type="molecule type" value="Genomic_DNA"/>
</dbReference>
<keyword evidence="2" id="KW-1133">Transmembrane helix</keyword>
<proteinExistence type="predicted"/>
<dbReference type="Pfam" id="PF01970">
    <property type="entry name" value="TctA"/>
    <property type="match status" value="1"/>
</dbReference>
<evidence type="ECO:0000313" key="5">
    <source>
        <dbReference type="Proteomes" id="UP000316030"/>
    </source>
</evidence>
<keyword evidence="2" id="KW-0812">Transmembrane</keyword>
<feature type="transmembrane region" description="Helical" evidence="2">
    <location>
        <begin position="20"/>
        <end position="39"/>
    </location>
</feature>
<dbReference type="AlphaFoldDB" id="A0A521FPQ0"/>
<accession>A0A521FPQ0</accession>
<dbReference type="PANTHER" id="PTHR35342">
    <property type="entry name" value="TRICARBOXYLIC TRANSPORT PROTEIN"/>
    <property type="match status" value="1"/>
</dbReference>
<sequence>MDTLISLADGFAIALTWQNLLLALLGCFLGTIMGALPGLGPSNGVAILIPLAFTLGLGATPSLILLTSVYYGAMYGGRISSILLNIPGDEPAMMTCLDGYPMAKNGMAGQALSLSGIASFVGAFFATWGLILLAPQLVKIALLFGPAEYFALFALAFMTLGGVSSTNQAKSAFAAALGLGLAMIGVDTQTGVPRFTFGEVHLYDGLDFLVAIVGLFALSEVFIFLEHRHGNADGNAEKIRVGRLTPPVAMLKSTTPTMIRSTILGFIAGVLPGAGASLGSFISYSFEKRLVDSEGKTFGKGDPRGVAAPEAGNNAAAGGALVPMLALGVPGSGTTAVLLAVLLSLNITPGPLLFTQNPDVVWGLIAALFIANIMLLAMNIPMVGLFTRVLMVPPRILMPIVAMVSFVGIYGISGSSFDLLVMIGFGVMGWVLRKLDVPLVPIILGTLLGNSMENNLRRAISIDNGDWLTLIDSPLSVTLWLIAIVGFILPLVVGRKVKAKMHAPRDDEGAIADWSETVSGVCYRIANARMTGNIPCPATTMAPPGLPKRYIRPDPRRCGCFPQNVPPAPSAPQRGLRGRPCGSGNGSATGALPRRIWPLGRFGWGSVSRAASADALFRHPAGNTSATTDRHR</sequence>
<keyword evidence="2" id="KW-0472">Membrane</keyword>
<evidence type="ECO:0000259" key="3">
    <source>
        <dbReference type="Pfam" id="PF01970"/>
    </source>
</evidence>
<feature type="transmembrane region" description="Helical" evidence="2">
    <location>
        <begin position="324"/>
        <end position="348"/>
    </location>
</feature>
<organism evidence="4 5">
    <name type="scientific">Thalassovita litoralis</name>
    <dbReference type="NCBI Taxonomy" id="1010611"/>
    <lineage>
        <taxon>Bacteria</taxon>
        <taxon>Pseudomonadati</taxon>
        <taxon>Pseudomonadota</taxon>
        <taxon>Alphaproteobacteria</taxon>
        <taxon>Rhodobacterales</taxon>
        <taxon>Roseobacteraceae</taxon>
        <taxon>Thalassovita</taxon>
    </lineage>
</organism>
<feature type="region of interest" description="Disordered" evidence="1">
    <location>
        <begin position="568"/>
        <end position="590"/>
    </location>
</feature>
<feature type="transmembrane region" description="Helical" evidence="2">
    <location>
        <begin position="400"/>
        <end position="423"/>
    </location>
</feature>
<evidence type="ECO:0000256" key="1">
    <source>
        <dbReference type="SAM" id="MobiDB-lite"/>
    </source>
</evidence>
<feature type="domain" description="DUF112" evidence="3">
    <location>
        <begin position="20"/>
        <end position="444"/>
    </location>
</feature>
<dbReference type="Proteomes" id="UP000316030">
    <property type="component" value="Unassembled WGS sequence"/>
</dbReference>
<feature type="transmembrane region" description="Helical" evidence="2">
    <location>
        <begin position="172"/>
        <end position="188"/>
    </location>
</feature>
<feature type="transmembrane region" description="Helical" evidence="2">
    <location>
        <begin position="473"/>
        <end position="493"/>
    </location>
</feature>
<feature type="transmembrane region" description="Helical" evidence="2">
    <location>
        <begin position="263"/>
        <end position="286"/>
    </location>
</feature>
<dbReference type="PANTHER" id="PTHR35342:SF5">
    <property type="entry name" value="TRICARBOXYLIC TRANSPORT PROTEIN"/>
    <property type="match status" value="1"/>
</dbReference>
<evidence type="ECO:0000256" key="2">
    <source>
        <dbReference type="SAM" id="Phobius"/>
    </source>
</evidence>
<feature type="transmembrane region" description="Helical" evidence="2">
    <location>
        <begin position="140"/>
        <end position="160"/>
    </location>
</feature>
<feature type="transmembrane region" description="Helical" evidence="2">
    <location>
        <begin position="360"/>
        <end position="380"/>
    </location>
</feature>
<feature type="transmembrane region" description="Helical" evidence="2">
    <location>
        <begin position="208"/>
        <end position="225"/>
    </location>
</feature>
<protein>
    <submittedName>
        <fullName evidence="4">Putative tricarboxylic transport membrane protein</fullName>
    </submittedName>
</protein>
<reference evidence="4 5" key="1">
    <citation type="submission" date="2017-05" db="EMBL/GenBank/DDBJ databases">
        <authorList>
            <person name="Varghese N."/>
            <person name="Submissions S."/>
        </authorList>
    </citation>
    <scope>NUCLEOTIDE SEQUENCE [LARGE SCALE GENOMIC DNA]</scope>
    <source>
        <strain evidence="4 5">DSM 29506</strain>
    </source>
</reference>
<gene>
    <name evidence="4" type="ORF">SAMN06265173_13714</name>
</gene>
<feature type="transmembrane region" description="Helical" evidence="2">
    <location>
        <begin position="45"/>
        <end position="71"/>
    </location>
</feature>
<evidence type="ECO:0000313" key="4">
    <source>
        <dbReference type="EMBL" id="SMO97540.1"/>
    </source>
</evidence>
<keyword evidence="5" id="KW-1185">Reference proteome</keyword>
<feature type="transmembrane region" description="Helical" evidence="2">
    <location>
        <begin position="111"/>
        <end position="134"/>
    </location>
</feature>
<name>A0A521FPQ0_9RHOB</name>